<dbReference type="RefSeq" id="WP_238500808.1">
    <property type="nucleotide sequence ID" value="NZ_CATYWO010000012.1"/>
</dbReference>
<dbReference type="Proteomes" id="UP001189616">
    <property type="component" value="Unassembled WGS sequence"/>
</dbReference>
<proteinExistence type="predicted"/>
<sequence length="360" mass="41010">MLQNDFSVVPKRPLFLKSDSRKTVTVLAATLKQAEQYAKSDTVKSELLDGYSLELSTNAAIYAESLLVTASPNSIPVLRGVLKIAIGYASHNGIAREIFEHLLAKDDLTNSESLLRASVFSYYPTDDVERLYETEKHIHEGSYPTHHLYLFSQGSNLYCYVELFGTIQKYVLLSKAYSGPALTRKFVQKAEKWEFDEHTFTAGDPKDLHILAGQFGVEMANRSWDEIQTDVLNRARARAYSLEPDETVEQAKSLVLLLAEYSLLKNAERFETVRSMFCKADIAKNQLGLTLLDDLKADPMITLKLIQRTFEEFRMGDIESSRPDQVRQVPQADLEKYTAYKFYELLRAKGRESSLQYRLI</sequence>
<keyword evidence="2" id="KW-1185">Reference proteome</keyword>
<name>A0ABN9J9D6_9RALS</name>
<organism evidence="1 2">
    <name type="scientific">Ralstonia condita</name>
    <dbReference type="NCBI Taxonomy" id="3058600"/>
    <lineage>
        <taxon>Bacteria</taxon>
        <taxon>Pseudomonadati</taxon>
        <taxon>Pseudomonadota</taxon>
        <taxon>Betaproteobacteria</taxon>
        <taxon>Burkholderiales</taxon>
        <taxon>Burkholderiaceae</taxon>
        <taxon>Ralstonia</taxon>
    </lineage>
</organism>
<protein>
    <submittedName>
        <fullName evidence="1">Uncharacterized protein</fullName>
    </submittedName>
</protein>
<evidence type="ECO:0000313" key="2">
    <source>
        <dbReference type="Proteomes" id="UP001189616"/>
    </source>
</evidence>
<reference evidence="1 2" key="1">
    <citation type="submission" date="2023-07" db="EMBL/GenBank/DDBJ databases">
        <authorList>
            <person name="Peeters C."/>
        </authorList>
    </citation>
    <scope>NUCLEOTIDE SEQUENCE [LARGE SCALE GENOMIC DNA]</scope>
    <source>
        <strain evidence="1 2">LMG 7141</strain>
    </source>
</reference>
<evidence type="ECO:0000313" key="1">
    <source>
        <dbReference type="EMBL" id="CAJ0802444.1"/>
    </source>
</evidence>
<comment type="caution">
    <text evidence="1">The sequence shown here is derived from an EMBL/GenBank/DDBJ whole genome shotgun (WGS) entry which is preliminary data.</text>
</comment>
<gene>
    <name evidence="1" type="ORF">LMG7141_04110</name>
</gene>
<dbReference type="EMBL" id="CATYWO010000012">
    <property type="protein sequence ID" value="CAJ0802444.1"/>
    <property type="molecule type" value="Genomic_DNA"/>
</dbReference>
<accession>A0ABN9J9D6</accession>